<evidence type="ECO:0000313" key="4">
    <source>
        <dbReference type="Proteomes" id="UP000256970"/>
    </source>
</evidence>
<feature type="compositionally biased region" description="Low complexity" evidence="1">
    <location>
        <begin position="108"/>
        <end position="128"/>
    </location>
</feature>
<organism evidence="3 4">
    <name type="scientific">Tetradesmus obliquus</name>
    <name type="common">Green alga</name>
    <name type="synonym">Acutodesmus obliquus</name>
    <dbReference type="NCBI Taxonomy" id="3088"/>
    <lineage>
        <taxon>Eukaryota</taxon>
        <taxon>Viridiplantae</taxon>
        <taxon>Chlorophyta</taxon>
        <taxon>core chlorophytes</taxon>
        <taxon>Chlorophyceae</taxon>
        <taxon>CS clade</taxon>
        <taxon>Sphaeropleales</taxon>
        <taxon>Scenedesmaceae</taxon>
        <taxon>Tetradesmus</taxon>
    </lineage>
</organism>
<name>A0A383WLA3_TETOB</name>
<proteinExistence type="predicted"/>
<feature type="compositionally biased region" description="Gly residues" evidence="1">
    <location>
        <begin position="137"/>
        <end position="151"/>
    </location>
</feature>
<feature type="region of interest" description="Disordered" evidence="1">
    <location>
        <begin position="299"/>
        <end position="318"/>
    </location>
</feature>
<dbReference type="Proteomes" id="UP000256970">
    <property type="component" value="Unassembled WGS sequence"/>
</dbReference>
<evidence type="ECO:0000313" key="3">
    <source>
        <dbReference type="EMBL" id="SZX77526.1"/>
    </source>
</evidence>
<feature type="compositionally biased region" description="Low complexity" evidence="1">
    <location>
        <begin position="43"/>
        <end position="61"/>
    </location>
</feature>
<feature type="region of interest" description="Disordered" evidence="1">
    <location>
        <begin position="1"/>
        <end position="30"/>
    </location>
</feature>
<gene>
    <name evidence="3" type="ORF">BQ4739_LOCUS17883</name>
    <name evidence="2" type="ORF">BQ4739_LOCUS6543</name>
</gene>
<dbReference type="EMBL" id="FNXT01000686">
    <property type="protein sequence ID" value="SZX66102.1"/>
    <property type="molecule type" value="Genomic_DNA"/>
</dbReference>
<accession>A0A383WLA3</accession>
<reference evidence="3 4" key="1">
    <citation type="submission" date="2016-10" db="EMBL/GenBank/DDBJ databases">
        <authorList>
            <person name="Cai Z."/>
        </authorList>
    </citation>
    <scope>NUCLEOTIDE SEQUENCE [LARGE SCALE GENOMIC DNA]</scope>
</reference>
<evidence type="ECO:0000256" key="1">
    <source>
        <dbReference type="SAM" id="MobiDB-lite"/>
    </source>
</evidence>
<dbReference type="AlphaFoldDB" id="A0A383WLA3"/>
<dbReference type="STRING" id="3088.A0A383WLA3"/>
<feature type="region of interest" description="Disordered" evidence="1">
    <location>
        <begin position="43"/>
        <end position="151"/>
    </location>
</feature>
<evidence type="ECO:0000313" key="2">
    <source>
        <dbReference type="EMBL" id="SZX66102.1"/>
    </source>
</evidence>
<dbReference type="InterPro" id="IPR021511">
    <property type="entry name" value="DUF3172"/>
</dbReference>
<keyword evidence="4" id="KW-1185">Reference proteome</keyword>
<protein>
    <submittedName>
        <fullName evidence="3">Uncharacterized protein</fullName>
    </submittedName>
</protein>
<dbReference type="Pfam" id="PF11371">
    <property type="entry name" value="DUF3172"/>
    <property type="match status" value="1"/>
</dbReference>
<dbReference type="EMBL" id="FNXT01001288">
    <property type="protein sequence ID" value="SZX77526.1"/>
    <property type="molecule type" value="Genomic_DNA"/>
</dbReference>
<sequence length="318" mass="34533">MQSLSGNLRGCTRFSKEQQRTATSAAANPSRCLLQQQQRCCSLPSHTSSSSNSRSNSRSSRLGLVCRAAPGGSNNPQQQTDYEREQLRQQGGYNYAPPRSSNQPPPQQQQQQQQQPWSWQQQQQQPWSAADPATKAGGAGRGGSSGGGGSNGDGDGGLSGYTKALIAAAFVTGLGAGVYFDAEINLSPNQVASTEIIDRRTPNAEVCMAYGYSAMVFDQRVFVTYNPFNLYVTQPEVKPGCILRRSNFNVLEREKLVDSKQVESCKKRMNTFGFVGDLAKDPEVSCVYHSEEAENQYLLNPEKSLQLGEGPSGANRGE</sequence>